<keyword evidence="2" id="KW-1185">Reference proteome</keyword>
<organism evidence="1 2">
    <name type="scientific">Neurospora intermedia</name>
    <dbReference type="NCBI Taxonomy" id="5142"/>
    <lineage>
        <taxon>Eukaryota</taxon>
        <taxon>Fungi</taxon>
        <taxon>Dikarya</taxon>
        <taxon>Ascomycota</taxon>
        <taxon>Pezizomycotina</taxon>
        <taxon>Sordariomycetes</taxon>
        <taxon>Sordariomycetidae</taxon>
        <taxon>Sordariales</taxon>
        <taxon>Sordariaceae</taxon>
        <taxon>Neurospora</taxon>
    </lineage>
</organism>
<comment type="caution">
    <text evidence="1">The sequence shown here is derived from an EMBL/GenBank/DDBJ whole genome shotgun (WGS) entry which is preliminary data.</text>
</comment>
<gene>
    <name evidence="1" type="ORF">QR685DRAFT_437047</name>
</gene>
<protein>
    <submittedName>
        <fullName evidence="1">Uncharacterized protein</fullName>
    </submittedName>
</protein>
<dbReference type="EMBL" id="JAVLET010000002">
    <property type="protein sequence ID" value="KAL0472870.1"/>
    <property type="molecule type" value="Genomic_DNA"/>
</dbReference>
<name>A0ABR3DJM2_NEUIN</name>
<dbReference type="Proteomes" id="UP001451303">
    <property type="component" value="Unassembled WGS sequence"/>
</dbReference>
<evidence type="ECO:0000313" key="2">
    <source>
        <dbReference type="Proteomes" id="UP001451303"/>
    </source>
</evidence>
<evidence type="ECO:0000313" key="1">
    <source>
        <dbReference type="EMBL" id="KAL0472870.1"/>
    </source>
</evidence>
<proteinExistence type="predicted"/>
<reference evidence="1 2" key="1">
    <citation type="submission" date="2023-09" db="EMBL/GenBank/DDBJ databases">
        <title>Multi-omics analysis of a traditional fermented food reveals byproduct-associated fungal strains for waste-to-food upcycling.</title>
        <authorList>
            <consortium name="Lawrence Berkeley National Laboratory"/>
            <person name="Rekdal V.M."/>
            <person name="Villalobos-Escobedo J.M."/>
            <person name="Rodriguez-Valeron N."/>
            <person name="Garcia M.O."/>
            <person name="Vasquez D.P."/>
            <person name="Damayanti I."/>
            <person name="Sorensen P.M."/>
            <person name="Baidoo E.E."/>
            <person name="De Carvalho A.C."/>
            <person name="Riley R."/>
            <person name="Lipzen A."/>
            <person name="He G."/>
            <person name="Yan M."/>
            <person name="Haridas S."/>
            <person name="Daum C."/>
            <person name="Yoshinaga Y."/>
            <person name="Ng V."/>
            <person name="Grigoriev I.V."/>
            <person name="Munk R."/>
            <person name="Nuraida L."/>
            <person name="Wijaya C.H."/>
            <person name="Morales P.-C."/>
            <person name="Keasling J.D."/>
        </authorList>
    </citation>
    <scope>NUCLEOTIDE SEQUENCE [LARGE SCALE GENOMIC DNA]</scope>
    <source>
        <strain evidence="1 2">FGSC 2613</strain>
    </source>
</reference>
<accession>A0ABR3DJM2</accession>
<sequence>MAKIGENVQDEWEMALMEVKGRLVQPRVLWSKNRAAASAANGDVHRLVTNRSEHKVRVDTATMGDVVRMTVGSLSEEKETHWFGLSLLVMMEFKLEYFPPLKNTALQVASCRLLVEAFGPSGSTG</sequence>